<evidence type="ECO:0000313" key="1">
    <source>
        <dbReference type="EMBL" id="MBB3728775.1"/>
    </source>
</evidence>
<sequence>MLTELHRVLRPGGWLLISTCHPTADWRHFGGSYYSHEWSDLSVANGRMSIHCQRMPLETFLGELLAAGWGGSRRTGGIWPSAALR</sequence>
<accession>A0A7W5VBH8</accession>
<evidence type="ECO:0000313" key="2">
    <source>
        <dbReference type="Proteomes" id="UP000579945"/>
    </source>
</evidence>
<organism evidence="1 2">
    <name type="scientific">Nonomuraea dietziae</name>
    <dbReference type="NCBI Taxonomy" id="65515"/>
    <lineage>
        <taxon>Bacteria</taxon>
        <taxon>Bacillati</taxon>
        <taxon>Actinomycetota</taxon>
        <taxon>Actinomycetes</taxon>
        <taxon>Streptosporangiales</taxon>
        <taxon>Streptosporangiaceae</taxon>
        <taxon>Nonomuraea</taxon>
    </lineage>
</organism>
<name>A0A7W5VBH8_9ACTN</name>
<protein>
    <submittedName>
        <fullName evidence="1">Uncharacterized protein</fullName>
    </submittedName>
</protein>
<comment type="caution">
    <text evidence="1">The sequence shown here is derived from an EMBL/GenBank/DDBJ whole genome shotgun (WGS) entry which is preliminary data.</text>
</comment>
<keyword evidence="2" id="KW-1185">Reference proteome</keyword>
<proteinExistence type="predicted"/>
<gene>
    <name evidence="1" type="ORF">FHR33_004635</name>
</gene>
<dbReference type="Gene3D" id="3.40.50.150">
    <property type="entry name" value="Vaccinia Virus protein VP39"/>
    <property type="match status" value="1"/>
</dbReference>
<dbReference type="Proteomes" id="UP000579945">
    <property type="component" value="Unassembled WGS sequence"/>
</dbReference>
<dbReference type="EMBL" id="JACIBV010000001">
    <property type="protein sequence ID" value="MBB3728775.1"/>
    <property type="molecule type" value="Genomic_DNA"/>
</dbReference>
<dbReference type="AlphaFoldDB" id="A0A7W5VBH8"/>
<dbReference type="SUPFAM" id="SSF53335">
    <property type="entry name" value="S-adenosyl-L-methionine-dependent methyltransferases"/>
    <property type="match status" value="1"/>
</dbReference>
<dbReference type="InterPro" id="IPR029063">
    <property type="entry name" value="SAM-dependent_MTases_sf"/>
</dbReference>
<reference evidence="1 2" key="1">
    <citation type="submission" date="2020-08" db="EMBL/GenBank/DDBJ databases">
        <title>Sequencing the genomes of 1000 actinobacteria strains.</title>
        <authorList>
            <person name="Klenk H.-P."/>
        </authorList>
    </citation>
    <scope>NUCLEOTIDE SEQUENCE [LARGE SCALE GENOMIC DNA]</scope>
    <source>
        <strain evidence="1 2">DSM 44320</strain>
    </source>
</reference>